<dbReference type="PANTHER" id="PTHR43790">
    <property type="entry name" value="CARBOHYDRATE TRANSPORT ATP-BINDING PROTEIN MG119-RELATED"/>
    <property type="match status" value="1"/>
</dbReference>
<dbReference type="InterPro" id="IPR027417">
    <property type="entry name" value="P-loop_NTPase"/>
</dbReference>
<dbReference type="Gene3D" id="3.40.50.300">
    <property type="entry name" value="P-loop containing nucleotide triphosphate hydrolases"/>
    <property type="match status" value="2"/>
</dbReference>
<evidence type="ECO:0000256" key="2">
    <source>
        <dbReference type="ARBA" id="ARBA00022741"/>
    </source>
</evidence>
<feature type="domain" description="ABC transporter" evidence="5">
    <location>
        <begin position="328"/>
        <end position="578"/>
    </location>
</feature>
<dbReference type="PANTHER" id="PTHR43790:SF4">
    <property type="entry name" value="GUANOSINE IMPORT ATP-BINDING PROTEIN NUPO"/>
    <property type="match status" value="1"/>
</dbReference>
<dbReference type="RefSeq" id="WP_282587983.1">
    <property type="nucleotide sequence ID" value="NZ_JAMOIM010000029.1"/>
</dbReference>
<organism evidence="6 7">
    <name type="scientific">Lichenifustis flavocetrariae</name>
    <dbReference type="NCBI Taxonomy" id="2949735"/>
    <lineage>
        <taxon>Bacteria</taxon>
        <taxon>Pseudomonadati</taxon>
        <taxon>Pseudomonadota</taxon>
        <taxon>Alphaproteobacteria</taxon>
        <taxon>Hyphomicrobiales</taxon>
        <taxon>Lichenihabitantaceae</taxon>
        <taxon>Lichenifustis</taxon>
    </lineage>
</organism>
<dbReference type="Pfam" id="PF00005">
    <property type="entry name" value="ABC_tran"/>
    <property type="match status" value="2"/>
</dbReference>
<feature type="domain" description="ABC transporter" evidence="5">
    <location>
        <begin position="12"/>
        <end position="245"/>
    </location>
</feature>
<dbReference type="InterPro" id="IPR003593">
    <property type="entry name" value="AAA+_ATPase"/>
</dbReference>
<comment type="similarity">
    <text evidence="1">Belongs to the ABC transporter superfamily.</text>
</comment>
<dbReference type="GO" id="GO:0005524">
    <property type="term" value="F:ATP binding"/>
    <property type="evidence" value="ECO:0007669"/>
    <property type="project" value="UniProtKB-KW"/>
</dbReference>
<evidence type="ECO:0000313" key="6">
    <source>
        <dbReference type="EMBL" id="MCW6511605.1"/>
    </source>
</evidence>
<dbReference type="PROSITE" id="PS50893">
    <property type="entry name" value="ABC_TRANSPORTER_2"/>
    <property type="match status" value="2"/>
</dbReference>
<name>A0AA41Z781_9HYPH</name>
<dbReference type="Proteomes" id="UP001165667">
    <property type="component" value="Unassembled WGS sequence"/>
</dbReference>
<dbReference type="PROSITE" id="PS00211">
    <property type="entry name" value="ABC_TRANSPORTER_1"/>
    <property type="match status" value="1"/>
</dbReference>
<comment type="caution">
    <text evidence="6">The sequence shown here is derived from an EMBL/GenBank/DDBJ whole genome shotgun (WGS) entry which is preliminary data.</text>
</comment>
<dbReference type="CDD" id="cd03216">
    <property type="entry name" value="ABC_Carb_Monos_I"/>
    <property type="match status" value="1"/>
</dbReference>
<evidence type="ECO:0000256" key="4">
    <source>
        <dbReference type="SAM" id="MobiDB-lite"/>
    </source>
</evidence>
<evidence type="ECO:0000313" key="7">
    <source>
        <dbReference type="Proteomes" id="UP001165667"/>
    </source>
</evidence>
<gene>
    <name evidence="6" type="ORF">M8523_26895</name>
</gene>
<accession>A0AA41Z781</accession>
<dbReference type="SUPFAM" id="SSF52540">
    <property type="entry name" value="P-loop containing nucleoside triphosphate hydrolases"/>
    <property type="match status" value="2"/>
</dbReference>
<proteinExistence type="inferred from homology"/>
<dbReference type="AlphaFoldDB" id="A0AA41Z781"/>
<keyword evidence="3 6" id="KW-0067">ATP-binding</keyword>
<dbReference type="SMART" id="SM00382">
    <property type="entry name" value="AAA"/>
    <property type="match status" value="2"/>
</dbReference>
<sequence length="582" mass="61964">MTAAQPRRDPLVSMRGITKRFPGVTANENVDLVLRPGEVHVLLGENGAGKSTLVGMLAGLQQPDAGTISIGGRSERIDSPGRALAFGIGTVFQHSMLVPSLSVLDNLALGGSWWRKPDRAGLVARLREMCRDIGIEVDPDVVVGSLSLGERQQVEILRALLRGSQVLILDEATAMLTPKGAEDLGVLMRRLVARGLGVVLITHKLNEAVTYGDRISVLRLGRNVGEIGPTALASLDRKSATDEIVRLMFGVDSRSTTEEASDRRDAHAINTSNPPPVSEEQPESPSPLWRGVRGEGRDALTDAFLCPPTQVFQPSPLTPLHKGEGNSFHASEICAACSAALSVEHLSVDDPLMPLADISLRVAPGEILGIAGIDGNGQKQFAEALAGQRPVRAGTIRLDGHQVGQLDVAARHALGLRYVTDDRLGEGTVAAFPLAINLVLKEIGARPFWVGGWQRSATIDTHARKLVADFDIRTPDIQTPIGKLSGGNIQRALLARELEGPARVVIFAKPTSGLDAQNAQATRRRIRDAAASGVAALLISTDLEELLAVCDRIAVMRQGRIVGVVLNDGMARQCVGEMMSGA</sequence>
<dbReference type="GO" id="GO:0016887">
    <property type="term" value="F:ATP hydrolysis activity"/>
    <property type="evidence" value="ECO:0007669"/>
    <property type="project" value="InterPro"/>
</dbReference>
<keyword evidence="2" id="KW-0547">Nucleotide-binding</keyword>
<evidence type="ECO:0000259" key="5">
    <source>
        <dbReference type="PROSITE" id="PS50893"/>
    </source>
</evidence>
<protein>
    <submittedName>
        <fullName evidence="6">ABC transporter ATP-binding protein</fullName>
    </submittedName>
</protein>
<keyword evidence="7" id="KW-1185">Reference proteome</keyword>
<feature type="compositionally biased region" description="Basic and acidic residues" evidence="4">
    <location>
        <begin position="255"/>
        <end position="267"/>
    </location>
</feature>
<evidence type="ECO:0000256" key="3">
    <source>
        <dbReference type="ARBA" id="ARBA00022840"/>
    </source>
</evidence>
<dbReference type="InterPro" id="IPR003439">
    <property type="entry name" value="ABC_transporter-like_ATP-bd"/>
</dbReference>
<evidence type="ECO:0000256" key="1">
    <source>
        <dbReference type="ARBA" id="ARBA00005417"/>
    </source>
</evidence>
<feature type="region of interest" description="Disordered" evidence="4">
    <location>
        <begin position="255"/>
        <end position="293"/>
    </location>
</feature>
<dbReference type="InterPro" id="IPR017871">
    <property type="entry name" value="ABC_transporter-like_CS"/>
</dbReference>
<dbReference type="EMBL" id="JAMOIM010000029">
    <property type="protein sequence ID" value="MCW6511605.1"/>
    <property type="molecule type" value="Genomic_DNA"/>
</dbReference>
<reference evidence="6" key="1">
    <citation type="submission" date="2022-05" db="EMBL/GenBank/DDBJ databases">
        <authorList>
            <person name="Pankratov T."/>
        </authorList>
    </citation>
    <scope>NUCLEOTIDE SEQUENCE</scope>
    <source>
        <strain evidence="6">BP6-180914</strain>
    </source>
</reference>
<dbReference type="CDD" id="cd03215">
    <property type="entry name" value="ABC_Carb_Monos_II"/>
    <property type="match status" value="1"/>
</dbReference>
<dbReference type="InterPro" id="IPR050107">
    <property type="entry name" value="ABC_carbohydrate_import_ATPase"/>
</dbReference>